<sequence length="614" mass="64244">MATKLLKAALFAQAGAACNCFGNGVCTNNECQCDTGWKGPDCATLDVLPAAKASSGFASRPNWGAAQLREGSIYYTFVGAKRNTSAGASDAFASNAGLHLLRSTSPTGPFEDLGEEIGLNGQSFGFRVDAKINPVDGALLLLTEGYAHGDGFGFIFRRSASGSALGPWTEHLVYELGMRVIDGAEDWTADAAMVDADRWDCRLADPTFVVLDTGEVLVGYRGTRCCCNAIIGAWSSTGEHEPETPGLLRAASWTGPYVRTEQPIFDADVEDMFMWTSARGVHMLMHSQDNAHFNHERRGAYAFSADAGVSWNFSAREAWPTHLALDDCSSTKLAKRQRPSLAFDDAGRPAYLLTGVATTTHGLEWGDGWTAWQPLRGAIPASDAPCAEDECAVSDVGTAGACEACGALDHCTHVTSAPARDRCICAAPCDDERLGAACEVNADALSETCPHDGWKLLPGTSNGGLFRCGSVVDGAATGWYGHCIDAAARCNGVRNCGDGSFDGQDELACPFVAACDWPAVARGDGVCLECVPEDVPNCLDAAPTLDGAACECMRCATPWLGPACDVSLAAAPTTAPTRTTPAPTARTALSDGSTGVAPAGAAAFVVVVLVMNVF</sequence>
<dbReference type="Gene3D" id="2.10.25.10">
    <property type="entry name" value="Laminin"/>
    <property type="match status" value="1"/>
</dbReference>
<protein>
    <recommendedName>
        <fullName evidence="5">EGF-like domain-containing protein</fullName>
    </recommendedName>
</protein>
<dbReference type="OrthoDB" id="6130531at2759"/>
<evidence type="ECO:0000256" key="2">
    <source>
        <dbReference type="SAM" id="SignalP"/>
    </source>
</evidence>
<keyword evidence="2" id="KW-0732">Signal</keyword>
<dbReference type="PROSITE" id="PS50068">
    <property type="entry name" value="LDLRA_2"/>
    <property type="match status" value="1"/>
</dbReference>
<comment type="caution">
    <text evidence="3">The sequence shown here is derived from an EMBL/GenBank/DDBJ whole genome shotgun (WGS) entry which is preliminary data.</text>
</comment>
<organism evidence="3 4">
    <name type="scientific">Pelagomonas calceolata</name>
    <dbReference type="NCBI Taxonomy" id="35677"/>
    <lineage>
        <taxon>Eukaryota</taxon>
        <taxon>Sar</taxon>
        <taxon>Stramenopiles</taxon>
        <taxon>Ochrophyta</taxon>
        <taxon>Pelagophyceae</taxon>
        <taxon>Pelagomonadales</taxon>
        <taxon>Pelagomonadaceae</taxon>
        <taxon>Pelagomonas</taxon>
    </lineage>
</organism>
<dbReference type="EMBL" id="CAKKNE010000004">
    <property type="protein sequence ID" value="CAH0375482.1"/>
    <property type="molecule type" value="Genomic_DNA"/>
</dbReference>
<accession>A0A8J2SW03</accession>
<keyword evidence="1" id="KW-1015">Disulfide bond</keyword>
<dbReference type="CDD" id="cd00112">
    <property type="entry name" value="LDLa"/>
    <property type="match status" value="1"/>
</dbReference>
<reference evidence="3" key="1">
    <citation type="submission" date="2021-11" db="EMBL/GenBank/DDBJ databases">
        <authorList>
            <consortium name="Genoscope - CEA"/>
            <person name="William W."/>
        </authorList>
    </citation>
    <scope>NUCLEOTIDE SEQUENCE</scope>
</reference>
<evidence type="ECO:0008006" key="5">
    <source>
        <dbReference type="Google" id="ProtNLM"/>
    </source>
</evidence>
<dbReference type="InterPro" id="IPR023296">
    <property type="entry name" value="Glyco_hydro_beta-prop_sf"/>
</dbReference>
<name>A0A8J2SW03_9STRA</name>
<feature type="signal peptide" evidence="2">
    <location>
        <begin position="1"/>
        <end position="17"/>
    </location>
</feature>
<keyword evidence="4" id="KW-1185">Reference proteome</keyword>
<gene>
    <name evidence="3" type="ORF">PECAL_4P28190</name>
</gene>
<feature type="chain" id="PRO_5035312944" description="EGF-like domain-containing protein" evidence="2">
    <location>
        <begin position="18"/>
        <end position="614"/>
    </location>
</feature>
<dbReference type="InterPro" id="IPR036055">
    <property type="entry name" value="LDL_receptor-like_sf"/>
</dbReference>
<dbReference type="Proteomes" id="UP000789595">
    <property type="component" value="Unassembled WGS sequence"/>
</dbReference>
<dbReference type="InterPro" id="IPR002172">
    <property type="entry name" value="LDrepeatLR_classA_rpt"/>
</dbReference>
<evidence type="ECO:0000256" key="1">
    <source>
        <dbReference type="ARBA" id="ARBA00023157"/>
    </source>
</evidence>
<dbReference type="PROSITE" id="PS51257">
    <property type="entry name" value="PROKAR_LIPOPROTEIN"/>
    <property type="match status" value="1"/>
</dbReference>
<proteinExistence type="predicted"/>
<dbReference type="SMART" id="SM00192">
    <property type="entry name" value="LDLa"/>
    <property type="match status" value="1"/>
</dbReference>
<evidence type="ECO:0000313" key="4">
    <source>
        <dbReference type="Proteomes" id="UP000789595"/>
    </source>
</evidence>
<dbReference type="Gene3D" id="4.10.400.10">
    <property type="entry name" value="Low-density Lipoprotein Receptor"/>
    <property type="match status" value="1"/>
</dbReference>
<evidence type="ECO:0000313" key="3">
    <source>
        <dbReference type="EMBL" id="CAH0375482.1"/>
    </source>
</evidence>
<dbReference type="Gene3D" id="2.115.10.20">
    <property type="entry name" value="Glycosyl hydrolase domain, family 43"/>
    <property type="match status" value="1"/>
</dbReference>
<dbReference type="AlphaFoldDB" id="A0A8J2SW03"/>